<dbReference type="InterPro" id="IPR011006">
    <property type="entry name" value="CheY-like_superfamily"/>
</dbReference>
<dbReference type="InterPro" id="IPR050595">
    <property type="entry name" value="Bact_response_regulator"/>
</dbReference>
<dbReference type="PANTHER" id="PTHR44591">
    <property type="entry name" value="STRESS RESPONSE REGULATOR PROTEIN 1"/>
    <property type="match status" value="1"/>
</dbReference>
<dbReference type="EMBL" id="LBTR01000007">
    <property type="protein sequence ID" value="KKQ45947.1"/>
    <property type="molecule type" value="Genomic_DNA"/>
</dbReference>
<evidence type="ECO:0000313" key="4">
    <source>
        <dbReference type="EMBL" id="KKQ45947.1"/>
    </source>
</evidence>
<dbReference type="AlphaFoldDB" id="A0A0G0HUI6"/>
<feature type="domain" description="Response regulatory" evidence="3">
    <location>
        <begin position="27"/>
        <end position="143"/>
    </location>
</feature>
<dbReference type="SMART" id="SM00448">
    <property type="entry name" value="REC"/>
    <property type="match status" value="1"/>
</dbReference>
<protein>
    <submittedName>
        <fullName evidence="4">Phosphate regulon transcriptional regulatory protein PhoB</fullName>
    </submittedName>
</protein>
<organism evidence="4 5">
    <name type="scientific">Candidatus Woesebacteria bacterium GW2011_GWA1_37_8</name>
    <dbReference type="NCBI Taxonomy" id="1618546"/>
    <lineage>
        <taxon>Bacteria</taxon>
        <taxon>Candidatus Woeseibacteriota</taxon>
    </lineage>
</organism>
<sequence>MADDIQPTAPQVKPEIQKPQSETKVATILIVEDDPVLLKMYSEKFTFEGFSVLNARDGEEALKVATTQKANIILLDIMLPKMSGTDFLEKFRNTPNGKTTPVLALTNLAEEAEKQKALGLGVKEYLVKAMQTPEQVVEKVKKYIA</sequence>
<proteinExistence type="predicted"/>
<dbReference type="Pfam" id="PF00072">
    <property type="entry name" value="Response_reg"/>
    <property type="match status" value="1"/>
</dbReference>
<feature type="modified residue" description="4-aspartylphosphate" evidence="2">
    <location>
        <position position="76"/>
    </location>
</feature>
<dbReference type="Gene3D" id="3.40.50.2300">
    <property type="match status" value="1"/>
</dbReference>
<dbReference type="PATRIC" id="fig|1618546.3.peg.225"/>
<keyword evidence="1 2" id="KW-0597">Phosphoprotein</keyword>
<dbReference type="CDD" id="cd17574">
    <property type="entry name" value="REC_OmpR"/>
    <property type="match status" value="1"/>
</dbReference>
<gene>
    <name evidence="4" type="ORF">US62_C0007G0022</name>
</gene>
<dbReference type="SUPFAM" id="SSF52172">
    <property type="entry name" value="CheY-like"/>
    <property type="match status" value="1"/>
</dbReference>
<evidence type="ECO:0000259" key="3">
    <source>
        <dbReference type="PROSITE" id="PS50110"/>
    </source>
</evidence>
<dbReference type="GO" id="GO:0000160">
    <property type="term" value="P:phosphorelay signal transduction system"/>
    <property type="evidence" value="ECO:0007669"/>
    <property type="project" value="InterPro"/>
</dbReference>
<dbReference type="PANTHER" id="PTHR44591:SF3">
    <property type="entry name" value="RESPONSE REGULATORY DOMAIN-CONTAINING PROTEIN"/>
    <property type="match status" value="1"/>
</dbReference>
<accession>A0A0G0HUI6</accession>
<evidence type="ECO:0000256" key="1">
    <source>
        <dbReference type="ARBA" id="ARBA00022553"/>
    </source>
</evidence>
<comment type="caution">
    <text evidence="4">The sequence shown here is derived from an EMBL/GenBank/DDBJ whole genome shotgun (WGS) entry which is preliminary data.</text>
</comment>
<evidence type="ECO:0000256" key="2">
    <source>
        <dbReference type="PROSITE-ProRule" id="PRU00169"/>
    </source>
</evidence>
<evidence type="ECO:0000313" key="5">
    <source>
        <dbReference type="Proteomes" id="UP000034603"/>
    </source>
</evidence>
<reference evidence="4 5" key="1">
    <citation type="journal article" date="2015" name="Nature">
        <title>rRNA introns, odd ribosomes, and small enigmatic genomes across a large radiation of phyla.</title>
        <authorList>
            <person name="Brown C.T."/>
            <person name="Hug L.A."/>
            <person name="Thomas B.C."/>
            <person name="Sharon I."/>
            <person name="Castelle C.J."/>
            <person name="Singh A."/>
            <person name="Wilkins M.J."/>
            <person name="Williams K.H."/>
            <person name="Banfield J.F."/>
        </authorList>
    </citation>
    <scope>NUCLEOTIDE SEQUENCE [LARGE SCALE GENOMIC DNA]</scope>
</reference>
<dbReference type="InterPro" id="IPR001789">
    <property type="entry name" value="Sig_transdc_resp-reg_receiver"/>
</dbReference>
<dbReference type="PROSITE" id="PS50110">
    <property type="entry name" value="RESPONSE_REGULATORY"/>
    <property type="match status" value="1"/>
</dbReference>
<name>A0A0G0HUI6_9BACT</name>
<dbReference type="Proteomes" id="UP000034603">
    <property type="component" value="Unassembled WGS sequence"/>
</dbReference>